<accession>A0A6G1XBD4</accession>
<gene>
    <name evidence="3" type="ORF">GH754_18460</name>
</gene>
<keyword evidence="4" id="KW-1185">Reference proteome</keyword>
<evidence type="ECO:0000259" key="2">
    <source>
        <dbReference type="Pfam" id="PF08977"/>
    </source>
</evidence>
<feature type="domain" description="Bypass-of-forespore C N-terminal" evidence="2">
    <location>
        <begin position="59"/>
        <end position="107"/>
    </location>
</feature>
<feature type="domain" description="Bypass of forespore C C-terminal" evidence="1">
    <location>
        <begin position="111"/>
        <end position="183"/>
    </location>
</feature>
<dbReference type="Gene3D" id="3.10.20.420">
    <property type="entry name" value="Bypass-of-forespore C, N-terminal domain"/>
    <property type="match status" value="1"/>
</dbReference>
<dbReference type="InterPro" id="IPR038118">
    <property type="entry name" value="BOFC_N_sf"/>
</dbReference>
<dbReference type="Proteomes" id="UP000480185">
    <property type="component" value="Unassembled WGS sequence"/>
</dbReference>
<dbReference type="EMBL" id="WJNH01000018">
    <property type="protein sequence ID" value="MRG88242.1"/>
    <property type="molecule type" value="Genomic_DNA"/>
</dbReference>
<evidence type="ECO:0000259" key="1">
    <source>
        <dbReference type="Pfam" id="PF08955"/>
    </source>
</evidence>
<dbReference type="InterPro" id="IPR015071">
    <property type="entry name" value="BOFC_N"/>
</dbReference>
<reference evidence="3 4" key="1">
    <citation type="submission" date="2019-11" db="EMBL/GenBank/DDBJ databases">
        <authorList>
            <person name="Li J."/>
        </authorList>
    </citation>
    <scope>NUCLEOTIDE SEQUENCE [LARGE SCALE GENOMIC DNA]</scope>
    <source>
        <strain evidence="3 4">J4</strain>
    </source>
</reference>
<dbReference type="Gene3D" id="3.30.70.1740">
    <property type="entry name" value="Bypass-of-forespore C, C-terminal domain"/>
    <property type="match status" value="1"/>
</dbReference>
<dbReference type="OrthoDB" id="2678751at2"/>
<proteinExistence type="predicted"/>
<organism evidence="3 4">
    <name type="scientific">Salinibacillus xinjiangensis</name>
    <dbReference type="NCBI Taxonomy" id="1229268"/>
    <lineage>
        <taxon>Bacteria</taxon>
        <taxon>Bacillati</taxon>
        <taxon>Bacillota</taxon>
        <taxon>Bacilli</taxon>
        <taxon>Bacillales</taxon>
        <taxon>Bacillaceae</taxon>
        <taxon>Salinibacillus</taxon>
    </lineage>
</organism>
<name>A0A6G1XBD4_9BACI</name>
<dbReference type="Pfam" id="PF08955">
    <property type="entry name" value="BofC_C"/>
    <property type="match status" value="1"/>
</dbReference>
<dbReference type="AlphaFoldDB" id="A0A6G1XBD4"/>
<evidence type="ECO:0000313" key="3">
    <source>
        <dbReference type="EMBL" id="MRG88242.1"/>
    </source>
</evidence>
<dbReference type="InterPro" id="IPR015050">
    <property type="entry name" value="BofC_C"/>
</dbReference>
<evidence type="ECO:0000313" key="4">
    <source>
        <dbReference type="Proteomes" id="UP000480185"/>
    </source>
</evidence>
<dbReference type="InterPro" id="IPR038117">
    <property type="entry name" value="BofC_C_sf"/>
</dbReference>
<sequence>MEMRWKTSIFPILVFIMTLLVSIQVLAEGQQNNNEEAVNDGITEEEDRKTWEQEPLELEVVLERKYLDGRIDEEVKTETIWSLHDFWSGYKSWKLMKQEEGRVVFRKEIEELSPAVKENGYFGLTEDNVLSIFNGRPENNEVIKAYYEIDVGKLKSYRVDELKSGIKIEKKSTFQDVMETYKEYASSEPVDDLVDS</sequence>
<comment type="caution">
    <text evidence="3">The sequence shown here is derived from an EMBL/GenBank/DDBJ whole genome shotgun (WGS) entry which is preliminary data.</text>
</comment>
<protein>
    <submittedName>
        <fullName evidence="3">Regulator</fullName>
    </submittedName>
</protein>
<dbReference type="Pfam" id="PF08977">
    <property type="entry name" value="BOFC_N"/>
    <property type="match status" value="1"/>
</dbReference>